<evidence type="ECO:0000259" key="2">
    <source>
        <dbReference type="Pfam" id="PF22007"/>
    </source>
</evidence>
<dbReference type="eggNOG" id="COG3012">
    <property type="taxonomic scope" value="Bacteria"/>
</dbReference>
<evidence type="ECO:0000313" key="4">
    <source>
        <dbReference type="EMBL" id="KGR90278.1"/>
    </source>
</evidence>
<dbReference type="InterPro" id="IPR054216">
    <property type="entry name" value="DUF6930"/>
</dbReference>
<comment type="caution">
    <text evidence="4">The sequence shown here is derived from an EMBL/GenBank/DDBJ whole genome shotgun (WGS) entry which is preliminary data.</text>
</comment>
<organism evidence="4 5">
    <name type="scientific">Ureibacillus massiliensis 4400831 = CIP 108448 = CCUG 49529</name>
    <dbReference type="NCBI Taxonomy" id="1211035"/>
    <lineage>
        <taxon>Bacteria</taxon>
        <taxon>Bacillati</taxon>
        <taxon>Bacillota</taxon>
        <taxon>Bacilli</taxon>
        <taxon>Bacillales</taxon>
        <taxon>Caryophanaceae</taxon>
        <taxon>Ureibacillus</taxon>
    </lineage>
</organism>
<protein>
    <submittedName>
        <fullName evidence="4">Uncharacterized protein</fullName>
    </submittedName>
</protein>
<evidence type="ECO:0000313" key="5">
    <source>
        <dbReference type="Proteomes" id="UP000030595"/>
    </source>
</evidence>
<name>A0A0A3J579_9BACL</name>
<gene>
    <name evidence="4" type="ORF">CD30_12485</name>
</gene>
<proteinExistence type="predicted"/>
<dbReference type="SUPFAM" id="SSF159941">
    <property type="entry name" value="MM3350-like"/>
    <property type="match status" value="1"/>
</dbReference>
<dbReference type="Gene3D" id="3.10.290.30">
    <property type="entry name" value="MM3350-like"/>
    <property type="match status" value="1"/>
</dbReference>
<sequence>MSKILELELNVSDISHRVNRIIEVEEESTFDHLSEIIQIAFNSLEFESFLFEVKRSNGQDEKMYIGVDFDGSCIKTSSILDDEEEILADWFKKIDDYANFKIDSDKDLNIQILFKKIKEENIYIEYPRCIGGEGHLDGSTHAVNIEEISEQLEFVNFITDEFVEEFMRDLNIDDEMEDPKTDWRDLFEVADELKKLKPWEYLDNNQTIVVEHPESKTMLYICVMGAGGQEFGLSIYLDDKGRKTMENMQLDKLQDDFLFNMECLNVTFVDRDELTNDDYQLIKSLGLTFRGKRNWIQFRSYTPGKFPWIPNDRDADFILFAMLETIEVVNKCKNGWEFPSLPIGDYYFRRIEFVNDTFQVVEHIITFNEKENQVLEPILVDISELEIKQLAKKKVEQEELEFDLLYMPQAVQENPGERPFYPLLVIGMSRSSGMVIYQQMLSIAKDSFVAQIAFIEMLKSLTFKPSTVYVSEGVYSTVANLSKAINVPIKAGKLIAIADLKSYMEMK</sequence>
<reference evidence="4 5" key="1">
    <citation type="submission" date="2014-02" db="EMBL/GenBank/DDBJ databases">
        <title>Draft genome sequence of Lysinibacillus massiliensis CCUG 49529.</title>
        <authorList>
            <person name="Zhang F."/>
            <person name="Wang G."/>
            <person name="Zhang L."/>
        </authorList>
    </citation>
    <scope>NUCLEOTIDE SEQUENCE [LARGE SCALE GENOMIC DNA]</scope>
    <source>
        <strain evidence="4 5">CCUG 49529</strain>
    </source>
</reference>
<keyword evidence="5" id="KW-1185">Reference proteome</keyword>
<feature type="domain" description="DUF7309" evidence="3">
    <location>
        <begin position="183"/>
        <end position="335"/>
    </location>
</feature>
<accession>A0A0A3J579</accession>
<dbReference type="OrthoDB" id="9801392at2"/>
<dbReference type="InterPro" id="IPR012912">
    <property type="entry name" value="Plasmid_pRiA4b_Orf3-like"/>
</dbReference>
<dbReference type="InterPro" id="IPR024047">
    <property type="entry name" value="MM3350-like_sf"/>
</dbReference>
<dbReference type="EMBL" id="JPVQ01000022">
    <property type="protein sequence ID" value="KGR90278.1"/>
    <property type="molecule type" value="Genomic_DNA"/>
</dbReference>
<evidence type="ECO:0000259" key="1">
    <source>
        <dbReference type="Pfam" id="PF07929"/>
    </source>
</evidence>
<dbReference type="Pfam" id="PF23988">
    <property type="entry name" value="DUF7309"/>
    <property type="match status" value="1"/>
</dbReference>
<feature type="domain" description="DUF6930" evidence="2">
    <location>
        <begin position="386"/>
        <end position="505"/>
    </location>
</feature>
<dbReference type="Pfam" id="PF22007">
    <property type="entry name" value="DUF6930"/>
    <property type="match status" value="1"/>
</dbReference>
<dbReference type="Proteomes" id="UP000030595">
    <property type="component" value="Unassembled WGS sequence"/>
</dbReference>
<dbReference type="Pfam" id="PF07929">
    <property type="entry name" value="PRiA4_ORF3"/>
    <property type="match status" value="1"/>
</dbReference>
<dbReference type="RefSeq" id="WP_036177254.1">
    <property type="nucleotide sequence ID" value="NZ_AVCZ01000022.1"/>
</dbReference>
<dbReference type="AlphaFoldDB" id="A0A0A3J579"/>
<feature type="domain" description="Plasmid pRiA4b Orf3-like" evidence="1">
    <location>
        <begin position="4"/>
        <end position="135"/>
    </location>
</feature>
<evidence type="ECO:0000259" key="3">
    <source>
        <dbReference type="Pfam" id="PF23988"/>
    </source>
</evidence>
<dbReference type="InterPro" id="IPR055733">
    <property type="entry name" value="DUF7309"/>
</dbReference>